<dbReference type="Proteomes" id="UP000243451">
    <property type="component" value="Unassembled WGS sequence"/>
</dbReference>
<reference evidence="2 3" key="1">
    <citation type="submission" date="2018-01" db="EMBL/GenBank/DDBJ databases">
        <title>Draft genome of the type strain Pseudomonas oceani DSM 100277 isolated from the deep water in Okinawa trough, northwestern Pacific Ocean.</title>
        <authorList>
            <person name="Gomila M."/>
            <person name="Mulet M."/>
            <person name="Garcia-Valdes E."/>
            <person name="Lalucat J."/>
        </authorList>
    </citation>
    <scope>NUCLEOTIDE SEQUENCE [LARGE SCALE GENOMIC DNA]</scope>
    <source>
        <strain evidence="2 3">DSM 100277</strain>
    </source>
</reference>
<evidence type="ECO:0000313" key="2">
    <source>
        <dbReference type="EMBL" id="POB02653.1"/>
    </source>
</evidence>
<accession>A0A2P4ETN6</accession>
<name>A0A2P4ETN6_9GAMM</name>
<protein>
    <submittedName>
        <fullName evidence="2">Uncharacterized protein</fullName>
    </submittedName>
</protein>
<dbReference type="OrthoDB" id="7031284at2"/>
<dbReference type="EMBL" id="PPSK01000011">
    <property type="protein sequence ID" value="POB02653.1"/>
    <property type="molecule type" value="Genomic_DNA"/>
</dbReference>
<evidence type="ECO:0000256" key="1">
    <source>
        <dbReference type="SAM" id="SignalP"/>
    </source>
</evidence>
<keyword evidence="1" id="KW-0732">Signal</keyword>
<feature type="chain" id="PRO_5015144431" evidence="1">
    <location>
        <begin position="28"/>
        <end position="345"/>
    </location>
</feature>
<feature type="signal peptide" evidence="1">
    <location>
        <begin position="1"/>
        <end position="27"/>
    </location>
</feature>
<evidence type="ECO:0000313" key="3">
    <source>
        <dbReference type="Proteomes" id="UP000243451"/>
    </source>
</evidence>
<comment type="caution">
    <text evidence="2">The sequence shown here is derived from an EMBL/GenBank/DDBJ whole genome shotgun (WGS) entry which is preliminary data.</text>
</comment>
<keyword evidence="3" id="KW-1185">Reference proteome</keyword>
<dbReference type="RefSeq" id="WP_104738723.1">
    <property type="nucleotide sequence ID" value="NZ_BMHR01000011.1"/>
</dbReference>
<proteinExistence type="predicted"/>
<sequence length="345" mass="38594">MNKKIFLIAGGAAALIAATYAGLSVYAGNKAEKKLEDWAYDAQIENRLHWSKVSSSPFGGRVSIFDVELDIGDSNAAIRAKEIIVSDLLDEDERTRIRLQFRGVNAEQEAFSDFRQFSAIAGRNIDRGFANAVGGFQPALNSGLTFVPPFDVDLFVDVDDDAGVVETAINVALPELFDSQISYRLAGQRGLNRQLRGLQRTLTSAENGYQILQSLEELGQTIDRIEIEAIRFTMKDRGLVSRSIALQQRYNTPLDPTRGDADKQRSEHYERQVEQQVKQCERGDLARDLEDVCELISDILLGKEDGFELSIEPKETVRLRDLSKLDDSRTSSRMLARMNLQIDSL</sequence>
<gene>
    <name evidence="2" type="ORF">C1949_12035</name>
</gene>
<organism evidence="2 3">
    <name type="scientific">Halopseudomonas oceani</name>
    <dbReference type="NCBI Taxonomy" id="1708783"/>
    <lineage>
        <taxon>Bacteria</taxon>
        <taxon>Pseudomonadati</taxon>
        <taxon>Pseudomonadota</taxon>
        <taxon>Gammaproteobacteria</taxon>
        <taxon>Pseudomonadales</taxon>
        <taxon>Pseudomonadaceae</taxon>
        <taxon>Halopseudomonas</taxon>
    </lineage>
</organism>
<dbReference type="AlphaFoldDB" id="A0A2P4ETN6"/>